<dbReference type="Pfam" id="PF13540">
    <property type="entry name" value="RCC1_2"/>
    <property type="match status" value="1"/>
</dbReference>
<dbReference type="PROSITE" id="PS00626">
    <property type="entry name" value="RCC1_2"/>
    <property type="match status" value="1"/>
</dbReference>
<dbReference type="Pfam" id="PF00415">
    <property type="entry name" value="RCC1"/>
    <property type="match status" value="1"/>
</dbReference>
<evidence type="ECO:0000256" key="1">
    <source>
        <dbReference type="ARBA" id="ARBA00022737"/>
    </source>
</evidence>
<feature type="repeat" description="RCC1" evidence="2">
    <location>
        <begin position="106"/>
        <end position="133"/>
    </location>
</feature>
<evidence type="ECO:0000313" key="4">
    <source>
        <dbReference type="Proteomes" id="UP001162480"/>
    </source>
</evidence>
<feature type="repeat" description="RCC1" evidence="2">
    <location>
        <begin position="1"/>
        <end position="54"/>
    </location>
</feature>
<dbReference type="PROSITE" id="PS50012">
    <property type="entry name" value="RCC1_3"/>
    <property type="match status" value="2"/>
</dbReference>
<dbReference type="EMBL" id="OX597818">
    <property type="protein sequence ID" value="CAI9722829.1"/>
    <property type="molecule type" value="Genomic_DNA"/>
</dbReference>
<evidence type="ECO:0008006" key="5">
    <source>
        <dbReference type="Google" id="ProtNLM"/>
    </source>
</evidence>
<sequence length="163" mass="17891">MKLFSWGSNSHGQLAQGQSDDLSVPTEIVQNTCSFEDILSITGGGGHSLLVTKNGIVYSSGAIGKEESCQDDKMPNTFLKVSGLSSYKITQVTAGWDFSIALTDEGRVFTWGSNTFGQLGVTGILKSLLPFQVMFLFGVLEEEVNWDLKTLRNYQPNKRSRKN</sequence>
<dbReference type="SUPFAM" id="SSF50985">
    <property type="entry name" value="RCC1/BLIP-II"/>
    <property type="match status" value="1"/>
</dbReference>
<keyword evidence="1" id="KW-0677">Repeat</keyword>
<dbReference type="PANTHER" id="PTHR22872">
    <property type="entry name" value="BTK-BINDING PROTEIN-RELATED"/>
    <property type="match status" value="1"/>
</dbReference>
<dbReference type="AlphaFoldDB" id="A0AA36AVI4"/>
<name>A0AA36AVI4_OCTVU</name>
<evidence type="ECO:0000313" key="3">
    <source>
        <dbReference type="EMBL" id="CAI9722829.1"/>
    </source>
</evidence>
<gene>
    <name evidence="3" type="ORF">OCTVUL_1B015406</name>
</gene>
<evidence type="ECO:0000256" key="2">
    <source>
        <dbReference type="PROSITE-ProRule" id="PRU00235"/>
    </source>
</evidence>
<accession>A0AA36AVI4</accession>
<dbReference type="PRINTS" id="PR00633">
    <property type="entry name" value="RCCNDNSATION"/>
</dbReference>
<dbReference type="InterPro" id="IPR009091">
    <property type="entry name" value="RCC1/BLIP-II"/>
</dbReference>
<protein>
    <recommendedName>
        <fullName evidence="5">Secretion-regulating guanine nucleotide exchange factor</fullName>
    </recommendedName>
</protein>
<dbReference type="InterPro" id="IPR051625">
    <property type="entry name" value="Signaling_Regulatory_Domain"/>
</dbReference>
<proteinExistence type="predicted"/>
<organism evidence="3 4">
    <name type="scientific">Octopus vulgaris</name>
    <name type="common">Common octopus</name>
    <dbReference type="NCBI Taxonomy" id="6645"/>
    <lineage>
        <taxon>Eukaryota</taxon>
        <taxon>Metazoa</taxon>
        <taxon>Spiralia</taxon>
        <taxon>Lophotrochozoa</taxon>
        <taxon>Mollusca</taxon>
        <taxon>Cephalopoda</taxon>
        <taxon>Coleoidea</taxon>
        <taxon>Octopodiformes</taxon>
        <taxon>Octopoda</taxon>
        <taxon>Incirrata</taxon>
        <taxon>Octopodidae</taxon>
        <taxon>Octopus</taxon>
    </lineage>
</organism>
<dbReference type="Gene3D" id="2.130.10.30">
    <property type="entry name" value="Regulator of chromosome condensation 1/beta-lactamase-inhibitor protein II"/>
    <property type="match status" value="1"/>
</dbReference>
<dbReference type="Proteomes" id="UP001162480">
    <property type="component" value="Chromosome 5"/>
</dbReference>
<reference evidence="3" key="1">
    <citation type="submission" date="2023-08" db="EMBL/GenBank/DDBJ databases">
        <authorList>
            <person name="Alioto T."/>
            <person name="Alioto T."/>
            <person name="Gomez Garrido J."/>
        </authorList>
    </citation>
    <scope>NUCLEOTIDE SEQUENCE</scope>
</reference>
<keyword evidence="4" id="KW-1185">Reference proteome</keyword>
<dbReference type="InterPro" id="IPR000408">
    <property type="entry name" value="Reg_chr_condens"/>
</dbReference>